<feature type="domain" description="Membrane insertase YidC/Oxa/ALB C-terminal" evidence="12">
    <location>
        <begin position="150"/>
        <end position="347"/>
    </location>
</feature>
<evidence type="ECO:0000256" key="3">
    <source>
        <dbReference type="ARBA" id="ARBA00022692"/>
    </source>
</evidence>
<keyword evidence="8 11" id="KW-0472">Membrane</keyword>
<keyword evidence="5" id="KW-0809">Transit peptide</keyword>
<evidence type="ECO:0000256" key="8">
    <source>
        <dbReference type="ARBA" id="ARBA00023136"/>
    </source>
</evidence>
<evidence type="ECO:0000256" key="6">
    <source>
        <dbReference type="ARBA" id="ARBA00022989"/>
    </source>
</evidence>
<keyword evidence="4" id="KW-0999">Mitochondrion inner membrane</keyword>
<dbReference type="PANTHER" id="PTHR12428:SF66">
    <property type="entry name" value="MITOCHONDRIAL INNER MEMBRANE PROTEIN OXA1L"/>
    <property type="match status" value="1"/>
</dbReference>
<evidence type="ECO:0000256" key="10">
    <source>
        <dbReference type="SAM" id="MobiDB-lite"/>
    </source>
</evidence>
<keyword evidence="3 9" id="KW-0812">Transmembrane</keyword>
<organism evidence="13 14">
    <name type="scientific">Zasmidium cellare</name>
    <name type="common">Wine cellar mold</name>
    <name type="synonym">Racodium cellare</name>
    <dbReference type="NCBI Taxonomy" id="395010"/>
    <lineage>
        <taxon>Eukaryota</taxon>
        <taxon>Fungi</taxon>
        <taxon>Dikarya</taxon>
        <taxon>Ascomycota</taxon>
        <taxon>Pezizomycotina</taxon>
        <taxon>Dothideomycetes</taxon>
        <taxon>Dothideomycetidae</taxon>
        <taxon>Mycosphaerellales</taxon>
        <taxon>Mycosphaerellaceae</taxon>
        <taxon>Zasmidium</taxon>
    </lineage>
</organism>
<dbReference type="InterPro" id="IPR001708">
    <property type="entry name" value="YidC/ALB3/OXA1/COX18"/>
</dbReference>
<evidence type="ECO:0000256" key="9">
    <source>
        <dbReference type="RuleBase" id="RU003945"/>
    </source>
</evidence>
<evidence type="ECO:0000313" key="14">
    <source>
        <dbReference type="Proteomes" id="UP001305779"/>
    </source>
</evidence>
<sequence>MMPSRGLHTVARAKVPRLIQSQCRNFSSAPRPHLRTVSHNTSSLTRTSQPWTRSIPVAIPSIAAFRYASTAQSQPAAASTPPPATPSPSETNSFPNLDTITLDDINITKPDAVPETIGYLQSLGLDYWYGPTSCIEFILEHFHVWGGLPWWGAIAATAMTIRIAMFPLYLRSSDAMARQTAIASVTRPIQDRMDTARKAGDTQGLMLAYQQMSQIRRKAGVKMTAQLMPMVAQGVLGYCGFKLMRACATLPVPGFVDGGFLWLQDLTLVDGYLILPALMAVTMHMVARMGGETGAQASGAMTPGMQKMFLYAMPIMIFGFTCFQPGAVAVWFAASGVIGITQGQLLQRKFVRDFFGLAPIYKPKPGEGSGTMWDTFMRDKPEAILPSKNALYMKPTYQSPNLNVHRSETSNVIDTTLSTPKTERSSETAASDMIQPNKPVQPKQGIFDSISKTATDTFKKAKQMTEKRELTAEQKRDAFKRKAAAYERNAQKRGR</sequence>
<evidence type="ECO:0000259" key="12">
    <source>
        <dbReference type="Pfam" id="PF02096"/>
    </source>
</evidence>
<dbReference type="Pfam" id="PF02096">
    <property type="entry name" value="60KD_IMP"/>
    <property type="match status" value="1"/>
</dbReference>
<evidence type="ECO:0000256" key="4">
    <source>
        <dbReference type="ARBA" id="ARBA00022792"/>
    </source>
</evidence>
<feature type="region of interest" description="Disordered" evidence="10">
    <location>
        <begin position="73"/>
        <end position="95"/>
    </location>
</feature>
<evidence type="ECO:0000256" key="5">
    <source>
        <dbReference type="ARBA" id="ARBA00022946"/>
    </source>
</evidence>
<comment type="subcellular location">
    <subcellularLocation>
        <location evidence="9">Membrane</location>
        <topology evidence="9">Multi-pass membrane protein</topology>
    </subcellularLocation>
    <subcellularLocation>
        <location evidence="1">Mitochondrion inner membrane</location>
        <topology evidence="1">Multi-pass membrane protein</topology>
    </subcellularLocation>
</comment>
<evidence type="ECO:0000256" key="1">
    <source>
        <dbReference type="ARBA" id="ARBA00004448"/>
    </source>
</evidence>
<keyword evidence="14" id="KW-1185">Reference proteome</keyword>
<feature type="region of interest" description="Disordered" evidence="10">
    <location>
        <begin position="27"/>
        <end position="48"/>
    </location>
</feature>
<dbReference type="Proteomes" id="UP001305779">
    <property type="component" value="Unassembled WGS sequence"/>
</dbReference>
<feature type="transmembrane region" description="Helical" evidence="11">
    <location>
        <begin position="227"/>
        <end position="246"/>
    </location>
</feature>
<keyword evidence="7" id="KW-0496">Mitochondrion</keyword>
<feature type="transmembrane region" description="Helical" evidence="11">
    <location>
        <begin position="308"/>
        <end position="334"/>
    </location>
</feature>
<evidence type="ECO:0000256" key="2">
    <source>
        <dbReference type="ARBA" id="ARBA00009877"/>
    </source>
</evidence>
<evidence type="ECO:0000313" key="13">
    <source>
        <dbReference type="EMBL" id="KAK4501350.1"/>
    </source>
</evidence>
<comment type="similarity">
    <text evidence="2 9">Belongs to the OXA1/ALB3/YidC family.</text>
</comment>
<accession>A0ABR0EIM2</accession>
<feature type="region of interest" description="Disordered" evidence="10">
    <location>
        <begin position="417"/>
        <end position="446"/>
    </location>
</feature>
<proteinExistence type="inferred from homology"/>
<dbReference type="InterPro" id="IPR028055">
    <property type="entry name" value="YidC/Oxa/ALB_C"/>
</dbReference>
<dbReference type="CDD" id="cd20069">
    <property type="entry name" value="5TM_Oxa1-like"/>
    <property type="match status" value="1"/>
</dbReference>
<reference evidence="13 14" key="1">
    <citation type="journal article" date="2023" name="G3 (Bethesda)">
        <title>A chromosome-level genome assembly of Zasmidium syzygii isolated from banana leaves.</title>
        <authorList>
            <person name="van Westerhoven A.C."/>
            <person name="Mehrabi R."/>
            <person name="Talebi R."/>
            <person name="Steentjes M.B.F."/>
            <person name="Corcolon B."/>
            <person name="Chong P.A."/>
            <person name="Kema G.H.J."/>
            <person name="Seidl M.F."/>
        </authorList>
    </citation>
    <scope>NUCLEOTIDE SEQUENCE [LARGE SCALE GENOMIC DNA]</scope>
    <source>
        <strain evidence="13 14">P124</strain>
    </source>
</reference>
<feature type="compositionally biased region" description="Polar residues" evidence="10">
    <location>
        <begin position="37"/>
        <end position="48"/>
    </location>
</feature>
<dbReference type="PANTHER" id="PTHR12428">
    <property type="entry name" value="OXA1"/>
    <property type="match status" value="1"/>
</dbReference>
<protein>
    <recommendedName>
        <fullName evidence="12">Membrane insertase YidC/Oxa/ALB C-terminal domain-containing protein</fullName>
    </recommendedName>
</protein>
<comment type="caution">
    <text evidence="13">The sequence shown here is derived from an EMBL/GenBank/DDBJ whole genome shotgun (WGS) entry which is preliminary data.</text>
</comment>
<evidence type="ECO:0000256" key="11">
    <source>
        <dbReference type="SAM" id="Phobius"/>
    </source>
</evidence>
<keyword evidence="6 11" id="KW-1133">Transmembrane helix</keyword>
<feature type="transmembrane region" description="Helical" evidence="11">
    <location>
        <begin position="266"/>
        <end position="287"/>
    </location>
</feature>
<evidence type="ECO:0000256" key="7">
    <source>
        <dbReference type="ARBA" id="ARBA00023128"/>
    </source>
</evidence>
<name>A0ABR0EIM2_ZASCE</name>
<gene>
    <name evidence="13" type="ORF">PRZ48_007158</name>
</gene>
<dbReference type="EMBL" id="JAXOVC010000005">
    <property type="protein sequence ID" value="KAK4501350.1"/>
    <property type="molecule type" value="Genomic_DNA"/>
</dbReference>
<feature type="transmembrane region" description="Helical" evidence="11">
    <location>
        <begin position="150"/>
        <end position="170"/>
    </location>
</feature>